<sequence length="602" mass="65436">MAPKKNSDAAAKASTATPRPRGRPPKRVVKSSEFIDDEAEEVLSDDDDVKSVKGTARTNERPRPRPRAASRARSVLEASDDDDAMSVKSVASTNERPRPRAVSRAKSVLEASDDDDAMSIKRIASANNRSRSRPCPAAKAKSVRPTMDDDDTIDISSGDDGMSVKSAKSTKSAMSIDDEEWPATPPSRRSRSIVPKTPVSSRTSSVSRKRSMSMMVSPNTDEESFEMMPSPTKSVRFEKDVVPSVPLKGVLKKPEVVIPVKSTYESWDVESPFAGDPTSSPWSSSKTSSSNTKAGLLSPFEEDTEGDMDTPKKRSTGGKAASRNPSDDEHDVFLEDFDTSAAPPKVDQTNIGNRDVALQHTYKGLPKLRAAYMISWSRKQAHMPTYSGTLEDIPLINKKLFFDAITFSGVGGVRNLSRSDPAKLSTGFGSQTYFHATGGSGPLTFVSARLIEGTVIEGEWDRLVAVIGHVINQVEYKAQVQARYVSFATALTSPDHAASTASNSRNIRRASGPNPFTRGPSSSSSTLMAHDIVPIYDARKLKLEKSFYELVLEVDQLPRISRELPVDSCAVVAYTVNTWGTPINVSFNIKWAMLLGIPGGRI</sequence>
<name>A0A0C3FI07_PILCF</name>
<feature type="compositionally biased region" description="Basic residues" evidence="1">
    <location>
        <begin position="20"/>
        <end position="29"/>
    </location>
</feature>
<dbReference type="AlphaFoldDB" id="A0A0C3FI07"/>
<keyword evidence="3" id="KW-1185">Reference proteome</keyword>
<proteinExistence type="predicted"/>
<dbReference type="InParanoid" id="A0A0C3FI07"/>
<dbReference type="HOGENOM" id="CLU_031813_0_0_1"/>
<feature type="region of interest" description="Disordered" evidence="1">
    <location>
        <begin position="268"/>
        <end position="331"/>
    </location>
</feature>
<accession>A0A0C3FI07</accession>
<dbReference type="Proteomes" id="UP000054166">
    <property type="component" value="Unassembled WGS sequence"/>
</dbReference>
<feature type="region of interest" description="Disordered" evidence="1">
    <location>
        <begin position="496"/>
        <end position="524"/>
    </location>
</feature>
<evidence type="ECO:0000313" key="2">
    <source>
        <dbReference type="EMBL" id="KIM79401.1"/>
    </source>
</evidence>
<protein>
    <submittedName>
        <fullName evidence="2">Uncharacterized protein</fullName>
    </submittedName>
</protein>
<reference evidence="3" key="2">
    <citation type="submission" date="2015-01" db="EMBL/GenBank/DDBJ databases">
        <title>Evolutionary Origins and Diversification of the Mycorrhizal Mutualists.</title>
        <authorList>
            <consortium name="DOE Joint Genome Institute"/>
            <consortium name="Mycorrhizal Genomics Consortium"/>
            <person name="Kohler A."/>
            <person name="Kuo A."/>
            <person name="Nagy L.G."/>
            <person name="Floudas D."/>
            <person name="Copeland A."/>
            <person name="Barry K.W."/>
            <person name="Cichocki N."/>
            <person name="Veneault-Fourrey C."/>
            <person name="LaButti K."/>
            <person name="Lindquist E.A."/>
            <person name="Lipzen A."/>
            <person name="Lundell T."/>
            <person name="Morin E."/>
            <person name="Murat C."/>
            <person name="Riley R."/>
            <person name="Ohm R."/>
            <person name="Sun H."/>
            <person name="Tunlid A."/>
            <person name="Henrissat B."/>
            <person name="Grigoriev I.V."/>
            <person name="Hibbett D.S."/>
            <person name="Martin F."/>
        </authorList>
    </citation>
    <scope>NUCLEOTIDE SEQUENCE [LARGE SCALE GENOMIC DNA]</scope>
    <source>
        <strain evidence="3">F 1598</strain>
    </source>
</reference>
<feature type="compositionally biased region" description="Low complexity" evidence="1">
    <location>
        <begin position="195"/>
        <end position="218"/>
    </location>
</feature>
<evidence type="ECO:0000256" key="1">
    <source>
        <dbReference type="SAM" id="MobiDB-lite"/>
    </source>
</evidence>
<evidence type="ECO:0000313" key="3">
    <source>
        <dbReference type="Proteomes" id="UP000054166"/>
    </source>
</evidence>
<dbReference type="EMBL" id="KN833010">
    <property type="protein sequence ID" value="KIM79401.1"/>
    <property type="molecule type" value="Genomic_DNA"/>
</dbReference>
<gene>
    <name evidence="2" type="ORF">PILCRDRAFT_10522</name>
</gene>
<feature type="compositionally biased region" description="Low complexity" evidence="1">
    <location>
        <begin position="277"/>
        <end position="290"/>
    </location>
</feature>
<feature type="region of interest" description="Disordered" evidence="1">
    <location>
        <begin position="1"/>
        <end position="231"/>
    </location>
</feature>
<organism evidence="2 3">
    <name type="scientific">Piloderma croceum (strain F 1598)</name>
    <dbReference type="NCBI Taxonomy" id="765440"/>
    <lineage>
        <taxon>Eukaryota</taxon>
        <taxon>Fungi</taxon>
        <taxon>Dikarya</taxon>
        <taxon>Basidiomycota</taxon>
        <taxon>Agaricomycotina</taxon>
        <taxon>Agaricomycetes</taxon>
        <taxon>Agaricomycetidae</taxon>
        <taxon>Atheliales</taxon>
        <taxon>Atheliaceae</taxon>
        <taxon>Piloderma</taxon>
    </lineage>
</organism>
<reference evidence="2 3" key="1">
    <citation type="submission" date="2014-04" db="EMBL/GenBank/DDBJ databases">
        <authorList>
            <consortium name="DOE Joint Genome Institute"/>
            <person name="Kuo A."/>
            <person name="Tarkka M."/>
            <person name="Buscot F."/>
            <person name="Kohler A."/>
            <person name="Nagy L.G."/>
            <person name="Floudas D."/>
            <person name="Copeland A."/>
            <person name="Barry K.W."/>
            <person name="Cichocki N."/>
            <person name="Veneault-Fourrey C."/>
            <person name="LaButti K."/>
            <person name="Lindquist E.A."/>
            <person name="Lipzen A."/>
            <person name="Lundell T."/>
            <person name="Morin E."/>
            <person name="Murat C."/>
            <person name="Sun H."/>
            <person name="Tunlid A."/>
            <person name="Henrissat B."/>
            <person name="Grigoriev I.V."/>
            <person name="Hibbett D.S."/>
            <person name="Martin F."/>
            <person name="Nordberg H.P."/>
            <person name="Cantor M.N."/>
            <person name="Hua S.X."/>
        </authorList>
    </citation>
    <scope>NUCLEOTIDE SEQUENCE [LARGE SCALE GENOMIC DNA]</scope>
    <source>
        <strain evidence="2 3">F 1598</strain>
    </source>
</reference>
<feature type="compositionally biased region" description="Acidic residues" evidence="1">
    <location>
        <begin position="34"/>
        <end position="48"/>
    </location>
</feature>
<dbReference type="STRING" id="765440.A0A0C3FI07"/>